<reference evidence="2 3" key="1">
    <citation type="journal article" date="2019" name="Commun. Biol.">
        <title>The bagworm genome reveals a unique fibroin gene that provides high tensile strength.</title>
        <authorList>
            <person name="Kono N."/>
            <person name="Nakamura H."/>
            <person name="Ohtoshi R."/>
            <person name="Tomita M."/>
            <person name="Numata K."/>
            <person name="Arakawa K."/>
        </authorList>
    </citation>
    <scope>NUCLEOTIDE SEQUENCE [LARGE SCALE GENOMIC DNA]</scope>
</reference>
<organism evidence="2 3">
    <name type="scientific">Eumeta variegata</name>
    <name type="common">Bagworm moth</name>
    <name type="synonym">Eumeta japonica</name>
    <dbReference type="NCBI Taxonomy" id="151549"/>
    <lineage>
        <taxon>Eukaryota</taxon>
        <taxon>Metazoa</taxon>
        <taxon>Ecdysozoa</taxon>
        <taxon>Arthropoda</taxon>
        <taxon>Hexapoda</taxon>
        <taxon>Insecta</taxon>
        <taxon>Pterygota</taxon>
        <taxon>Neoptera</taxon>
        <taxon>Endopterygota</taxon>
        <taxon>Lepidoptera</taxon>
        <taxon>Glossata</taxon>
        <taxon>Ditrysia</taxon>
        <taxon>Tineoidea</taxon>
        <taxon>Psychidae</taxon>
        <taxon>Oiketicinae</taxon>
        <taxon>Eumeta</taxon>
    </lineage>
</organism>
<dbReference type="Proteomes" id="UP000299102">
    <property type="component" value="Unassembled WGS sequence"/>
</dbReference>
<sequence length="299" mass="31441">MAAALGLARARCARLEADARVLECALARATDTAHRLSVACGVHESAVVCLCGALRAADRALETYDVLLALAETAPAPPGRDRAALTADQRDAAELVARRLLARLDAEADGAAVTLGEPLLSPGPWLEPRPNPQSCEGGAGAGAAWDEAMEARLRRHAARLKSETAALRAHRPPPQLFSHYEEEEAPEPAPGRAGAADMETAVLIQEALSAREERAAALAALAAERARVAALTAALARAPPPSAPSSPRHAQVSWLTSVSPTPRCTPGISNVHSRCRARRSLAVQFSERSTSDARERHAC</sequence>
<dbReference type="OrthoDB" id="6256369at2759"/>
<evidence type="ECO:0000313" key="3">
    <source>
        <dbReference type="Proteomes" id="UP000299102"/>
    </source>
</evidence>
<gene>
    <name evidence="2" type="primary">MCC</name>
    <name evidence="2" type="ORF">EVAR_63710_1</name>
</gene>
<keyword evidence="3" id="KW-1185">Reference proteome</keyword>
<dbReference type="EMBL" id="BGZK01002233">
    <property type="protein sequence ID" value="GBP92031.1"/>
    <property type="molecule type" value="Genomic_DNA"/>
</dbReference>
<dbReference type="AlphaFoldDB" id="A0A4C1ZSY8"/>
<dbReference type="STRING" id="151549.A0A4C1ZSY8"/>
<protein>
    <submittedName>
        <fullName evidence="2">Colorectal mutant cancer protein</fullName>
    </submittedName>
</protein>
<name>A0A4C1ZSY8_EUMVA</name>
<dbReference type="InterPro" id="IPR040171">
    <property type="entry name" value="USBP1-like"/>
</dbReference>
<proteinExistence type="predicted"/>
<dbReference type="InterPro" id="IPR019536">
    <property type="entry name" value="USHBP1_PDZ-bd"/>
</dbReference>
<feature type="domain" description="Harmonin-binding protein USHBP1 PDZ-binding" evidence="1">
    <location>
        <begin position="11"/>
        <end position="70"/>
    </location>
</feature>
<dbReference type="Pfam" id="PF10506">
    <property type="entry name" value="USHBP1_PDZ-bd"/>
    <property type="match status" value="1"/>
</dbReference>
<dbReference type="PANTHER" id="PTHR23347">
    <property type="entry name" value="COLORECTAL MUTANT CANCER PROTEIN MCC PROTEIN -RELATED"/>
    <property type="match status" value="1"/>
</dbReference>
<evidence type="ECO:0000259" key="1">
    <source>
        <dbReference type="Pfam" id="PF10506"/>
    </source>
</evidence>
<dbReference type="PANTHER" id="PTHR23347:SF6">
    <property type="entry name" value="FI17904P1"/>
    <property type="match status" value="1"/>
</dbReference>
<evidence type="ECO:0000313" key="2">
    <source>
        <dbReference type="EMBL" id="GBP92031.1"/>
    </source>
</evidence>
<accession>A0A4C1ZSY8</accession>
<comment type="caution">
    <text evidence="2">The sequence shown here is derived from an EMBL/GenBank/DDBJ whole genome shotgun (WGS) entry which is preliminary data.</text>
</comment>